<evidence type="ECO:0000256" key="1">
    <source>
        <dbReference type="SAM" id="MobiDB-lite"/>
    </source>
</evidence>
<dbReference type="SUPFAM" id="SSF52047">
    <property type="entry name" value="RNI-like"/>
    <property type="match status" value="1"/>
</dbReference>
<proteinExistence type="predicted"/>
<sequence length="955" mass="108505">MKQSQKIDQESTLITVNKVKISDVSTYIWSELEDILVAVPIDYKDNQHKRSKGGTLVITYGAIYIFKNKLLSELPPKYTLSLLDANTVKAFENSSLIVMTFPDKEITIKTKHCVKILEIMAKIIAECTYGLAPFLILPRFTISHEKREYDENGEIEDNIKSKKKKSLNQSKNESLIAHGKDSSTTEDGSQGIKLSETIPKSGSSSPKKVHFDNTEEEHIPLGNKPLSKFPSYFYNEDINGRVDVDNENTRRIRMSDLVKSRPKNALVKRSLLLAHFYDIAGSNLDDCEYLSKYDKNPINTLTIGPHFRPGKFAFAYGHALGWEANLEKLTFLHFKPSKFGNLLEALFINSANVTHITFVDYNVSAKPPPTKKKDDDKNDDDDDDDDPFHNRKRMMEHKMPQNIYIPDFSFTNVKKTNVKSIFFHDCAFPVISAFLDSCESYGCPIEEFAITQCNLLVTDIVKVLRVVSSLECFLKIRCLGFLGDKIPQFPIDQLPPLLSICSCLENLVISEVEADGSQVLAAVCNSKTPLKVLKLNNLSFHTNFTLPNSTLPAALMHIDFTKSSFSALAFKDIMALITGKRKSDLLSNVDRATVEFAANAQKNPNLMIKMASIILNKDGYESFKNFNYSAMQSNIVEFDWSNNKLPGPVVPFFFKFLNTQKNMRILILNNIRLEKQALFFKKLTQYVLDIKLPGLDMAARLYRKFLFTFYDDMKNQPFIRRFCVVGRGGGDDYVSKYIELIPTLPNLTEIRADGFLARNLELLLILWREIYKSKTIKANDFPLIDLSFLHDRCSVDIDDVKFKQMLGNFVRGRTLPSYMMQRVDFIIQGLKKRNESLKDSCPDFESDFFIASCSMPWIDSTPQAIVNEIETEKKIRISKSILLQDNDDSDAADVSPGSSLIPSDMNANTSVKIRSQKSYAENDEFLEDQNELQQELIETEGNDEAEEDETEGANI</sequence>
<feature type="region of interest" description="Disordered" evidence="1">
    <location>
        <begin position="367"/>
        <end position="392"/>
    </location>
</feature>
<dbReference type="Gene3D" id="3.80.10.10">
    <property type="entry name" value="Ribonuclease Inhibitor"/>
    <property type="match status" value="1"/>
</dbReference>
<comment type="caution">
    <text evidence="2">The sequence shown here is derived from an EMBL/GenBank/DDBJ whole genome shotgun (WGS) entry which is preliminary data.</text>
</comment>
<feature type="compositionally biased region" description="Acidic residues" evidence="1">
    <location>
        <begin position="377"/>
        <end position="386"/>
    </location>
</feature>
<feature type="compositionally biased region" description="Acidic residues" evidence="1">
    <location>
        <begin position="921"/>
        <end position="930"/>
    </location>
</feature>
<organism evidence="2 3">
    <name type="scientific">Tritrichomonas musculus</name>
    <dbReference type="NCBI Taxonomy" id="1915356"/>
    <lineage>
        <taxon>Eukaryota</taxon>
        <taxon>Metamonada</taxon>
        <taxon>Parabasalia</taxon>
        <taxon>Tritrichomonadida</taxon>
        <taxon>Tritrichomonadidae</taxon>
        <taxon>Tritrichomonas</taxon>
    </lineage>
</organism>
<feature type="compositionally biased region" description="Acidic residues" evidence="1">
    <location>
        <begin position="937"/>
        <end position="955"/>
    </location>
</feature>
<keyword evidence="3" id="KW-1185">Reference proteome</keyword>
<gene>
    <name evidence="2" type="ORF">M9Y10_023316</name>
</gene>
<accession>A0ABR2KVQ6</accession>
<dbReference type="EMBL" id="JAPFFF010000003">
    <property type="protein sequence ID" value="KAK8894876.1"/>
    <property type="molecule type" value="Genomic_DNA"/>
</dbReference>
<dbReference type="InterPro" id="IPR032675">
    <property type="entry name" value="LRR_dom_sf"/>
</dbReference>
<feature type="region of interest" description="Disordered" evidence="1">
    <location>
        <begin position="914"/>
        <end position="955"/>
    </location>
</feature>
<feature type="compositionally biased region" description="Polar residues" evidence="1">
    <location>
        <begin position="896"/>
        <end position="906"/>
    </location>
</feature>
<protein>
    <submittedName>
        <fullName evidence="2">Uncharacterized protein</fullName>
    </submittedName>
</protein>
<evidence type="ECO:0000313" key="3">
    <source>
        <dbReference type="Proteomes" id="UP001470230"/>
    </source>
</evidence>
<evidence type="ECO:0000313" key="2">
    <source>
        <dbReference type="EMBL" id="KAK8894876.1"/>
    </source>
</evidence>
<dbReference type="Proteomes" id="UP001470230">
    <property type="component" value="Unassembled WGS sequence"/>
</dbReference>
<feature type="region of interest" description="Disordered" evidence="1">
    <location>
        <begin position="887"/>
        <end position="906"/>
    </location>
</feature>
<feature type="region of interest" description="Disordered" evidence="1">
    <location>
        <begin position="160"/>
        <end position="220"/>
    </location>
</feature>
<feature type="compositionally biased region" description="Basic and acidic residues" evidence="1">
    <location>
        <begin position="209"/>
        <end position="219"/>
    </location>
</feature>
<name>A0ABR2KVQ6_9EUKA</name>
<reference evidence="2 3" key="1">
    <citation type="submission" date="2024-04" db="EMBL/GenBank/DDBJ databases">
        <title>Tritrichomonas musculus Genome.</title>
        <authorList>
            <person name="Alves-Ferreira E."/>
            <person name="Grigg M."/>
            <person name="Lorenzi H."/>
            <person name="Galac M."/>
        </authorList>
    </citation>
    <scope>NUCLEOTIDE SEQUENCE [LARGE SCALE GENOMIC DNA]</scope>
    <source>
        <strain evidence="2 3">EAF2021</strain>
    </source>
</reference>